<dbReference type="PROSITE" id="PS50931">
    <property type="entry name" value="HTH_LYSR"/>
    <property type="match status" value="1"/>
</dbReference>
<feature type="domain" description="HTH lysR-type" evidence="5">
    <location>
        <begin position="7"/>
        <end position="64"/>
    </location>
</feature>
<evidence type="ECO:0000259" key="5">
    <source>
        <dbReference type="PROSITE" id="PS50931"/>
    </source>
</evidence>
<dbReference type="Gene3D" id="3.40.190.10">
    <property type="entry name" value="Periplasmic binding protein-like II"/>
    <property type="match status" value="2"/>
</dbReference>
<dbReference type="InterPro" id="IPR058163">
    <property type="entry name" value="LysR-type_TF_proteobact-type"/>
</dbReference>
<dbReference type="RefSeq" id="WP_097153839.1">
    <property type="nucleotide sequence ID" value="NZ_OBEL01000002.1"/>
</dbReference>
<dbReference type="EMBL" id="OBEL01000002">
    <property type="protein sequence ID" value="SNZ19494.1"/>
    <property type="molecule type" value="Genomic_DNA"/>
</dbReference>
<gene>
    <name evidence="6" type="ORF">SAMN06265368_2583</name>
</gene>
<evidence type="ECO:0000256" key="3">
    <source>
        <dbReference type="ARBA" id="ARBA00023125"/>
    </source>
</evidence>
<sequence>MQNLNSLSISSLRTIEVLARHSSMRSAAEELGVTVGALSQRLAKTEAALQQTLFVRSSTGLQPTDICIEIAPRLTSVFQELSNIVSDIRDNNQNTLTVTVATIIASRWLIWRIKKFTDQNPHISLRILPTNDVVDLENSEVDIGIRVGANFGSDDGVTKLLDKHVFPVCSPGIAAQIKTPADILKFPIIRENDEFIGWKPWLAEVGLSGQDLIPGPTYADGSLCLDAAMTGQGIFMAWEIVACDALERGLVVSPFDIRSDLGSSYWFACSKRSERNPSVRKFKSWLMDELECSLATWNKQSDSKDGPEG</sequence>
<dbReference type="PANTHER" id="PTHR30537:SF26">
    <property type="entry name" value="GLYCINE CLEAVAGE SYSTEM TRANSCRIPTIONAL ACTIVATOR"/>
    <property type="match status" value="1"/>
</dbReference>
<evidence type="ECO:0000256" key="2">
    <source>
        <dbReference type="ARBA" id="ARBA00023015"/>
    </source>
</evidence>
<evidence type="ECO:0000313" key="6">
    <source>
        <dbReference type="EMBL" id="SNZ19494.1"/>
    </source>
</evidence>
<dbReference type="Gene3D" id="1.10.10.10">
    <property type="entry name" value="Winged helix-like DNA-binding domain superfamily/Winged helix DNA-binding domain"/>
    <property type="match status" value="1"/>
</dbReference>
<keyword evidence="4" id="KW-0804">Transcription</keyword>
<dbReference type="InterPro" id="IPR036388">
    <property type="entry name" value="WH-like_DNA-bd_sf"/>
</dbReference>
<dbReference type="PANTHER" id="PTHR30537">
    <property type="entry name" value="HTH-TYPE TRANSCRIPTIONAL REGULATOR"/>
    <property type="match status" value="1"/>
</dbReference>
<dbReference type="AlphaFoldDB" id="A0A285PCN1"/>
<dbReference type="SUPFAM" id="SSF46785">
    <property type="entry name" value="Winged helix' DNA-binding domain"/>
    <property type="match status" value="1"/>
</dbReference>
<reference evidence="6 7" key="1">
    <citation type="submission" date="2017-09" db="EMBL/GenBank/DDBJ databases">
        <authorList>
            <person name="Ehlers B."/>
            <person name="Leendertz F.H."/>
        </authorList>
    </citation>
    <scope>NUCLEOTIDE SEQUENCE [LARGE SCALE GENOMIC DNA]</scope>
    <source>
        <strain evidence="6 7">DSM 18289</strain>
    </source>
</reference>
<keyword evidence="2" id="KW-0805">Transcription regulation</keyword>
<dbReference type="GO" id="GO:0006351">
    <property type="term" value="P:DNA-templated transcription"/>
    <property type="evidence" value="ECO:0007669"/>
    <property type="project" value="TreeGrafter"/>
</dbReference>
<protein>
    <submittedName>
        <fullName evidence="6">DNA-binding transcriptional regulator, LysR family</fullName>
    </submittedName>
</protein>
<name>A0A285PCN1_9HYPH</name>
<keyword evidence="3 6" id="KW-0238">DNA-binding</keyword>
<keyword evidence="7" id="KW-1185">Reference proteome</keyword>
<comment type="similarity">
    <text evidence="1">Belongs to the LysR transcriptional regulatory family.</text>
</comment>
<dbReference type="Proteomes" id="UP000219439">
    <property type="component" value="Unassembled WGS sequence"/>
</dbReference>
<dbReference type="GO" id="GO:0003700">
    <property type="term" value="F:DNA-binding transcription factor activity"/>
    <property type="evidence" value="ECO:0007669"/>
    <property type="project" value="InterPro"/>
</dbReference>
<dbReference type="InterPro" id="IPR036390">
    <property type="entry name" value="WH_DNA-bd_sf"/>
</dbReference>
<dbReference type="Pfam" id="PF00126">
    <property type="entry name" value="HTH_1"/>
    <property type="match status" value="1"/>
</dbReference>
<dbReference type="SUPFAM" id="SSF53850">
    <property type="entry name" value="Periplasmic binding protein-like II"/>
    <property type="match status" value="1"/>
</dbReference>
<evidence type="ECO:0000256" key="1">
    <source>
        <dbReference type="ARBA" id="ARBA00009437"/>
    </source>
</evidence>
<accession>A0A285PCN1</accession>
<dbReference type="GO" id="GO:0043565">
    <property type="term" value="F:sequence-specific DNA binding"/>
    <property type="evidence" value="ECO:0007669"/>
    <property type="project" value="TreeGrafter"/>
</dbReference>
<evidence type="ECO:0000313" key="7">
    <source>
        <dbReference type="Proteomes" id="UP000219439"/>
    </source>
</evidence>
<evidence type="ECO:0000256" key="4">
    <source>
        <dbReference type="ARBA" id="ARBA00023163"/>
    </source>
</evidence>
<dbReference type="InterPro" id="IPR005119">
    <property type="entry name" value="LysR_subst-bd"/>
</dbReference>
<dbReference type="InterPro" id="IPR000847">
    <property type="entry name" value="LysR_HTH_N"/>
</dbReference>
<dbReference type="CDD" id="cd08432">
    <property type="entry name" value="PBP2_GcdR_TrpI_HvrB_AmpR_like"/>
    <property type="match status" value="1"/>
</dbReference>
<proteinExistence type="inferred from homology"/>
<organism evidence="6 7">
    <name type="scientific">Cohaesibacter gelatinilyticus</name>
    <dbReference type="NCBI Taxonomy" id="372072"/>
    <lineage>
        <taxon>Bacteria</taxon>
        <taxon>Pseudomonadati</taxon>
        <taxon>Pseudomonadota</taxon>
        <taxon>Alphaproteobacteria</taxon>
        <taxon>Hyphomicrobiales</taxon>
        <taxon>Cohaesibacteraceae</taxon>
    </lineage>
</organism>
<dbReference type="Pfam" id="PF03466">
    <property type="entry name" value="LysR_substrate"/>
    <property type="match status" value="1"/>
</dbReference>
<dbReference type="OrthoDB" id="9793571at2"/>